<keyword evidence="9" id="KW-0040">ANK repeat</keyword>
<dbReference type="GO" id="GO:0019702">
    <property type="term" value="F:protein arginine N5-methyltransferase activity"/>
    <property type="evidence" value="ECO:0007669"/>
    <property type="project" value="TreeGrafter"/>
</dbReference>
<comment type="caution">
    <text evidence="11">The sequence shown here is derived from an EMBL/GenBank/DDBJ whole genome shotgun (WGS) entry which is preliminary data.</text>
</comment>
<evidence type="ECO:0000256" key="3">
    <source>
        <dbReference type="ARBA" id="ARBA00022490"/>
    </source>
</evidence>
<feature type="repeat" description="ANK" evidence="9">
    <location>
        <begin position="45"/>
        <end position="77"/>
    </location>
</feature>
<dbReference type="InterPro" id="IPR029063">
    <property type="entry name" value="SAM-dependent_MTases_sf"/>
</dbReference>
<dbReference type="PROSITE" id="PS51559">
    <property type="entry name" value="SAM_RMT2"/>
    <property type="match status" value="1"/>
</dbReference>
<evidence type="ECO:0000256" key="7">
    <source>
        <dbReference type="ARBA" id="ARBA00023242"/>
    </source>
</evidence>
<keyword evidence="6" id="KW-0949">S-adenosyl-L-methionine</keyword>
<protein>
    <recommendedName>
        <fullName evidence="8">Arginine N-methyltransferase 2</fullName>
        <ecNumber evidence="8">2.1.1.-</ecNumber>
    </recommendedName>
</protein>
<dbReference type="EMBL" id="JAFIQS010000002">
    <property type="protein sequence ID" value="KAG5172860.1"/>
    <property type="molecule type" value="Genomic_DNA"/>
</dbReference>
<dbReference type="InterPro" id="IPR051038">
    <property type="entry name" value="RMT2/GAMT_Mtase"/>
</dbReference>
<evidence type="ECO:0000256" key="9">
    <source>
        <dbReference type="PROSITE-ProRule" id="PRU00023"/>
    </source>
</evidence>
<keyword evidence="5 8" id="KW-0808">Transferase</keyword>
<dbReference type="PROSITE" id="PS50088">
    <property type="entry name" value="ANK_REPEAT"/>
    <property type="match status" value="1"/>
</dbReference>
<dbReference type="OrthoDB" id="19014at2759"/>
<evidence type="ECO:0000256" key="6">
    <source>
        <dbReference type="ARBA" id="ARBA00022691"/>
    </source>
</evidence>
<evidence type="ECO:0000313" key="11">
    <source>
        <dbReference type="EMBL" id="KAG5172860.1"/>
    </source>
</evidence>
<evidence type="ECO:0000256" key="5">
    <source>
        <dbReference type="ARBA" id="ARBA00022679"/>
    </source>
</evidence>
<accession>A0A8H7Y827</accession>
<keyword evidence="3 8" id="KW-0963">Cytoplasm</keyword>
<dbReference type="InterPro" id="IPR017408">
    <property type="entry name" value="Arginine_N-MeTrfase_2"/>
</dbReference>
<dbReference type="GO" id="GO:0032259">
    <property type="term" value="P:methylation"/>
    <property type="evidence" value="ECO:0007669"/>
    <property type="project" value="UniProtKB-KW"/>
</dbReference>
<dbReference type="PROSITE" id="PS50297">
    <property type="entry name" value="ANK_REP_REGION"/>
    <property type="match status" value="1"/>
</dbReference>
<dbReference type="Pfam" id="PF00023">
    <property type="entry name" value="Ank"/>
    <property type="match status" value="1"/>
</dbReference>
<keyword evidence="7 8" id="KW-0539">Nucleus</keyword>
<dbReference type="GO" id="GO:0005737">
    <property type="term" value="C:cytoplasm"/>
    <property type="evidence" value="ECO:0007669"/>
    <property type="project" value="UniProtKB-SubCell"/>
</dbReference>
<evidence type="ECO:0000256" key="4">
    <source>
        <dbReference type="ARBA" id="ARBA00022603"/>
    </source>
</evidence>
<dbReference type="AlphaFoldDB" id="A0A8H7Y827"/>
<organism evidence="11">
    <name type="scientific">Psilocybe cubensis</name>
    <name type="common">Psychedelic mushroom</name>
    <name type="synonym">Stropharia cubensis</name>
    <dbReference type="NCBI Taxonomy" id="181762"/>
    <lineage>
        <taxon>Eukaryota</taxon>
        <taxon>Fungi</taxon>
        <taxon>Dikarya</taxon>
        <taxon>Basidiomycota</taxon>
        <taxon>Agaricomycotina</taxon>
        <taxon>Agaricomycetes</taxon>
        <taxon>Agaricomycetidae</taxon>
        <taxon>Agaricales</taxon>
        <taxon>Agaricineae</taxon>
        <taxon>Strophariaceae</taxon>
        <taxon>Psilocybe</taxon>
    </lineage>
</organism>
<gene>
    <name evidence="11" type="ORF">JR316_002363</name>
</gene>
<dbReference type="EC" id="2.1.1.-" evidence="8"/>
<proteinExistence type="inferred from homology"/>
<dbReference type="PANTHER" id="PTHR32379:SF1">
    <property type="entry name" value="GUANIDINOACETATE N-METHYLTRANSFERASE"/>
    <property type="match status" value="1"/>
</dbReference>
<sequence length="368" mass="41424">MDDLDTIAAQLGEDLINKILANESIDEISTALQLGAPIWYQNAAEGISPLHAAAYARNHDLVKLLINEGAVWNAVDYLKNTAGDIALSFNDETIYKEIRDAGIRSELLLGLLEKKSSSDSFRLILCAEDTTASGSSDAFLNSRLKYTVDENGQDICVLNVEGQDIGVMMGWERNIMNETVHRLCDQHPNATNLKILNIGFGLGIVDNFFQSLPHPPAEHFIIEAHPDVLNFMRERGWYDRKGVRILEGRWQDFVESPELLNSGGFDVIYTDTFSEDYNALRQFFEHLPDLLADGESSFSFFNGLGATNAFFYDIYTRISELHLADVGLDVNWSDVDVGFDDREGRWGETREYFSLPIYRLPVGKMKSM</sequence>
<dbReference type="PIRSF" id="PIRSF038148">
    <property type="entry name" value="Arginine_N-mtfrase-2"/>
    <property type="match status" value="1"/>
</dbReference>
<dbReference type="Gene3D" id="3.40.50.150">
    <property type="entry name" value="Vaccinia Virus protein VP39"/>
    <property type="match status" value="1"/>
</dbReference>
<reference evidence="11" key="1">
    <citation type="submission" date="2021-02" db="EMBL/GenBank/DDBJ databases">
        <title>Psilocybe cubensis genome.</title>
        <authorList>
            <person name="Mckernan K.J."/>
            <person name="Crawford S."/>
            <person name="Trippe A."/>
            <person name="Kane L.T."/>
            <person name="Mclaughlin S."/>
        </authorList>
    </citation>
    <scope>NUCLEOTIDE SEQUENCE [LARGE SCALE GENOMIC DNA]</scope>
    <source>
        <strain evidence="11">MGC-MH-2018</strain>
    </source>
</reference>
<evidence type="ECO:0000256" key="1">
    <source>
        <dbReference type="ARBA" id="ARBA00002207"/>
    </source>
</evidence>
<dbReference type="SMART" id="SM00248">
    <property type="entry name" value="ANK"/>
    <property type="match status" value="1"/>
</dbReference>
<dbReference type="InterPro" id="IPR002110">
    <property type="entry name" value="Ankyrin_rpt"/>
</dbReference>
<comment type="subcellular location">
    <subcellularLocation>
        <location evidence="8">Cytoplasm</location>
    </subcellularLocation>
    <subcellularLocation>
        <location evidence="8">Nucleus</location>
    </subcellularLocation>
</comment>
<comment type="similarity">
    <text evidence="8">Belongs to the class I-like SAM-binding methyltransferase superfamily. RMT2 methyltransferase family.</text>
</comment>
<evidence type="ECO:0000256" key="2">
    <source>
        <dbReference type="ARBA" id="ARBA00011245"/>
    </source>
</evidence>
<keyword evidence="4 8" id="KW-0489">Methyltransferase</keyword>
<dbReference type="InterPro" id="IPR026480">
    <property type="entry name" value="RMT2_dom"/>
</dbReference>
<dbReference type="InterPro" id="IPR036770">
    <property type="entry name" value="Ankyrin_rpt-contain_sf"/>
</dbReference>
<dbReference type="SUPFAM" id="SSF48403">
    <property type="entry name" value="Ankyrin repeat"/>
    <property type="match status" value="1"/>
</dbReference>
<dbReference type="GO" id="GO:0005634">
    <property type="term" value="C:nucleus"/>
    <property type="evidence" value="ECO:0007669"/>
    <property type="project" value="UniProtKB-SubCell"/>
</dbReference>
<evidence type="ECO:0000259" key="10">
    <source>
        <dbReference type="PROSITE" id="PS51559"/>
    </source>
</evidence>
<feature type="domain" description="RMT2" evidence="10">
    <location>
        <begin position="130"/>
        <end position="368"/>
    </location>
</feature>
<dbReference type="PANTHER" id="PTHR32379">
    <property type="entry name" value="GUANIDINOACETATE N-METHYLTRANSFERASE"/>
    <property type="match status" value="1"/>
</dbReference>
<dbReference type="SUPFAM" id="SSF53335">
    <property type="entry name" value="S-adenosyl-L-methionine-dependent methyltransferases"/>
    <property type="match status" value="1"/>
</dbReference>
<comment type="subunit">
    <text evidence="2 8">Monomer.</text>
</comment>
<evidence type="ECO:0000256" key="8">
    <source>
        <dbReference type="PIRNR" id="PIRNR038148"/>
    </source>
</evidence>
<comment type="function">
    <text evidence="1 8">S-adenosyl-L-methionine-dependent protein-arginine N-methyltransferase that methylates the delta-nitrogen atom of arginine residues to form N5-methylarginine (type IV) in target proteins. Monomethylates ribosomal protein L12.</text>
</comment>
<name>A0A8H7Y827_PSICU</name>
<dbReference type="Gene3D" id="1.25.40.20">
    <property type="entry name" value="Ankyrin repeat-containing domain"/>
    <property type="match status" value="1"/>
</dbReference>